<evidence type="ECO:0000313" key="7">
    <source>
        <dbReference type="EMBL" id="KAF0695302.1"/>
    </source>
</evidence>
<feature type="domain" description="Homeobox" evidence="6">
    <location>
        <begin position="156"/>
        <end position="219"/>
    </location>
</feature>
<dbReference type="PROSITE" id="PS00027">
    <property type="entry name" value="HOMEOBOX_1"/>
    <property type="match status" value="1"/>
</dbReference>
<dbReference type="SMART" id="SM00389">
    <property type="entry name" value="HOX"/>
    <property type="match status" value="1"/>
</dbReference>
<dbReference type="Proteomes" id="UP000332933">
    <property type="component" value="Unassembled WGS sequence"/>
</dbReference>
<dbReference type="OrthoDB" id="10056939at2759"/>
<dbReference type="GO" id="GO:0003677">
    <property type="term" value="F:DNA binding"/>
    <property type="evidence" value="ECO:0007669"/>
    <property type="project" value="UniProtKB-UniRule"/>
</dbReference>
<keyword evidence="2 4" id="KW-0371">Homeobox</keyword>
<evidence type="ECO:0000256" key="2">
    <source>
        <dbReference type="ARBA" id="ARBA00023155"/>
    </source>
</evidence>
<evidence type="ECO:0000256" key="1">
    <source>
        <dbReference type="ARBA" id="ARBA00023125"/>
    </source>
</evidence>
<feature type="region of interest" description="Disordered" evidence="5">
    <location>
        <begin position="126"/>
        <end position="165"/>
    </location>
</feature>
<keyword evidence="9" id="KW-1185">Reference proteome</keyword>
<sequence>MTLPNMPHYRAHAAATASPASTCATQPPGAWMLSLVPKHPLTPLIQRAMAALATPSADPARHFGDGFVFPTKRELAKTIAQAQAPAHAPITPTLLVVLTLHLKLLRAVRDLSQRLHGRLFARAMPPPMPMSLLRSSTESSSTPPSDESDQGDDTDEKKGNKRARLTRQSNEFMTAWFIAHKTNPYPTAHERAEIANVTHLSELQVRNWFANMRKRHWKPQVAEKKPRCLLDLVLRRNANDT</sequence>
<dbReference type="EMBL" id="CAADRA010005509">
    <property type="protein sequence ID" value="VFT90692.1"/>
    <property type="molecule type" value="Genomic_DNA"/>
</dbReference>
<dbReference type="GO" id="GO:0000981">
    <property type="term" value="F:DNA-binding transcription factor activity, RNA polymerase II-specific"/>
    <property type="evidence" value="ECO:0007669"/>
    <property type="project" value="InterPro"/>
</dbReference>
<dbReference type="InterPro" id="IPR050224">
    <property type="entry name" value="TALE_homeobox"/>
</dbReference>
<dbReference type="AlphaFoldDB" id="A0A485KZK4"/>
<dbReference type="Gene3D" id="1.10.10.60">
    <property type="entry name" value="Homeodomain-like"/>
    <property type="match status" value="1"/>
</dbReference>
<reference evidence="8 9" key="1">
    <citation type="submission" date="2019-03" db="EMBL/GenBank/DDBJ databases">
        <authorList>
            <person name="Gaulin E."/>
            <person name="Dumas B."/>
        </authorList>
    </citation>
    <scope>NUCLEOTIDE SEQUENCE [LARGE SCALE GENOMIC DNA]</scope>
    <source>
        <strain evidence="8">CBS 568.67</strain>
    </source>
</reference>
<evidence type="ECO:0000256" key="4">
    <source>
        <dbReference type="PROSITE-ProRule" id="PRU00108"/>
    </source>
</evidence>
<reference evidence="7" key="2">
    <citation type="submission" date="2019-06" db="EMBL/GenBank/DDBJ databases">
        <title>Genomics analysis of Aphanomyces spp. identifies a new class of oomycete effector associated with host adaptation.</title>
        <authorList>
            <person name="Gaulin E."/>
        </authorList>
    </citation>
    <scope>NUCLEOTIDE SEQUENCE</scope>
    <source>
        <strain evidence="7">CBS 578.67</strain>
    </source>
</reference>
<proteinExistence type="predicted"/>
<dbReference type="PANTHER" id="PTHR11850">
    <property type="entry name" value="HOMEOBOX PROTEIN TRANSCRIPTION FACTORS"/>
    <property type="match status" value="1"/>
</dbReference>
<protein>
    <submittedName>
        <fullName evidence="8">Aste57867_13861 protein</fullName>
    </submittedName>
</protein>
<keyword evidence="1 4" id="KW-0238">DNA-binding</keyword>
<evidence type="ECO:0000256" key="5">
    <source>
        <dbReference type="SAM" id="MobiDB-lite"/>
    </source>
</evidence>
<dbReference type="InterPro" id="IPR008422">
    <property type="entry name" value="KN_HD"/>
</dbReference>
<dbReference type="EMBL" id="VJMH01005488">
    <property type="protein sequence ID" value="KAF0695302.1"/>
    <property type="molecule type" value="Genomic_DNA"/>
</dbReference>
<evidence type="ECO:0000256" key="3">
    <source>
        <dbReference type="ARBA" id="ARBA00023242"/>
    </source>
</evidence>
<feature type="compositionally biased region" description="Low complexity" evidence="5">
    <location>
        <begin position="130"/>
        <end position="145"/>
    </location>
</feature>
<dbReference type="InterPro" id="IPR009057">
    <property type="entry name" value="Homeodomain-like_sf"/>
</dbReference>
<dbReference type="CDD" id="cd00086">
    <property type="entry name" value="homeodomain"/>
    <property type="match status" value="1"/>
</dbReference>
<organism evidence="8 9">
    <name type="scientific">Aphanomyces stellatus</name>
    <dbReference type="NCBI Taxonomy" id="120398"/>
    <lineage>
        <taxon>Eukaryota</taxon>
        <taxon>Sar</taxon>
        <taxon>Stramenopiles</taxon>
        <taxon>Oomycota</taxon>
        <taxon>Saprolegniomycetes</taxon>
        <taxon>Saprolegniales</taxon>
        <taxon>Verrucalvaceae</taxon>
        <taxon>Aphanomyces</taxon>
    </lineage>
</organism>
<dbReference type="GO" id="GO:0005634">
    <property type="term" value="C:nucleus"/>
    <property type="evidence" value="ECO:0007669"/>
    <property type="project" value="UniProtKB-SubCell"/>
</dbReference>
<evidence type="ECO:0000313" key="9">
    <source>
        <dbReference type="Proteomes" id="UP000332933"/>
    </source>
</evidence>
<comment type="subcellular location">
    <subcellularLocation>
        <location evidence="4">Nucleus</location>
    </subcellularLocation>
</comment>
<feature type="DNA-binding region" description="Homeobox" evidence="4">
    <location>
        <begin position="158"/>
        <end position="220"/>
    </location>
</feature>
<keyword evidence="3 4" id="KW-0539">Nucleus</keyword>
<dbReference type="PROSITE" id="PS50071">
    <property type="entry name" value="HOMEOBOX_2"/>
    <property type="match status" value="1"/>
</dbReference>
<accession>A0A485KZK4</accession>
<dbReference type="Pfam" id="PF05920">
    <property type="entry name" value="Homeobox_KN"/>
    <property type="match status" value="1"/>
</dbReference>
<evidence type="ECO:0000313" key="8">
    <source>
        <dbReference type="EMBL" id="VFT90692.1"/>
    </source>
</evidence>
<dbReference type="InterPro" id="IPR001356">
    <property type="entry name" value="HD"/>
</dbReference>
<dbReference type="InterPro" id="IPR017970">
    <property type="entry name" value="Homeobox_CS"/>
</dbReference>
<dbReference type="SUPFAM" id="SSF46689">
    <property type="entry name" value="Homeodomain-like"/>
    <property type="match status" value="1"/>
</dbReference>
<gene>
    <name evidence="8" type="primary">Aste57867_13861</name>
    <name evidence="7" type="ORF">As57867_013810</name>
    <name evidence="8" type="ORF">ASTE57867_13861</name>
</gene>
<evidence type="ECO:0000259" key="6">
    <source>
        <dbReference type="PROSITE" id="PS50071"/>
    </source>
</evidence>
<name>A0A485KZK4_9STRA</name>